<organism evidence="1 2">
    <name type="scientific">Mycobacterium phage Reindeer</name>
    <dbReference type="NCBI Taxonomy" id="2762283"/>
    <lineage>
        <taxon>Viruses</taxon>
        <taxon>Duplodnaviria</taxon>
        <taxon>Heunggongvirae</taxon>
        <taxon>Uroviricota</taxon>
        <taxon>Caudoviricetes</taxon>
        <taxon>Vilmaviridae</taxon>
        <taxon>Mclasvirinae</taxon>
        <taxon>Bongovirus</taxon>
        <taxon>Bongovirus reindeer</taxon>
    </lineage>
</organism>
<dbReference type="RefSeq" id="YP_010014156.1">
    <property type="nucleotide sequence ID" value="NC_053516.1"/>
</dbReference>
<evidence type="ECO:0000313" key="1">
    <source>
        <dbReference type="EMBL" id="QNJ56905.1"/>
    </source>
</evidence>
<dbReference type="GeneID" id="63210846"/>
<gene>
    <name evidence="1" type="primary">103</name>
    <name evidence="1" type="ORF">SEA_REINDEER_103</name>
</gene>
<reference evidence="1 2" key="1">
    <citation type="submission" date="2020-06" db="EMBL/GenBank/DDBJ databases">
        <authorList>
            <person name="Spencer C.E."/>
            <person name="Frederick G.D."/>
            <person name="Baliraine F.N."/>
            <person name="Favela G."/>
            <person name="Farmer V."/>
            <person name="Galindo A."/>
            <person name="Garlena R.A."/>
            <person name="Russell D.A."/>
            <person name="Pope W.H."/>
            <person name="Jacobs-Sera D."/>
            <person name="Hatfull G.F."/>
        </authorList>
    </citation>
    <scope>NUCLEOTIDE SEQUENCE [LARGE SCALE GENOMIC DNA]</scope>
</reference>
<evidence type="ECO:0000313" key="2">
    <source>
        <dbReference type="Proteomes" id="UP000515841"/>
    </source>
</evidence>
<proteinExistence type="predicted"/>
<protein>
    <submittedName>
        <fullName evidence="1">Uncharacterized protein</fullName>
    </submittedName>
</protein>
<dbReference type="Proteomes" id="UP000515841">
    <property type="component" value="Segment"/>
</dbReference>
<accession>A0A7G8LI33</accession>
<dbReference type="KEGG" id="vg:63210846"/>
<name>A0A7G8LI33_9CAUD</name>
<sequence>MAQTWCIERKYMAEKLKSGVAAAPIVKAVNDLIDASDVDVAALAATVADLETRVEALEAAAEA</sequence>
<keyword evidence="2" id="KW-1185">Reference proteome</keyword>
<dbReference type="EMBL" id="MT658803">
    <property type="protein sequence ID" value="QNJ56905.1"/>
    <property type="molecule type" value="Genomic_DNA"/>
</dbReference>